<sequence length="131" mass="15297">MKEYFNFEIPENFRVYEKEFGIEGIQDKKDNFMKVLKKDAVVAFTLRADPTNPNDPNAIAIFAKRKGFFGQVERPIGYLPKKISSHILKTELLSFLMIRPRKLYIGDDNYIGFSFDILGRKDTFKQYKNAS</sequence>
<comment type="caution">
    <text evidence="1">The sequence shown here is derived from an EMBL/GenBank/DDBJ whole genome shotgun (WGS) entry which is preliminary data.</text>
</comment>
<evidence type="ECO:0000313" key="1">
    <source>
        <dbReference type="EMBL" id="PWQ96001.1"/>
    </source>
</evidence>
<proteinExistence type="predicted"/>
<dbReference type="RefSeq" id="WP_109823580.1">
    <property type="nucleotide sequence ID" value="NZ_QGKL01000031.1"/>
</dbReference>
<evidence type="ECO:0000313" key="2">
    <source>
        <dbReference type="Proteomes" id="UP000245506"/>
    </source>
</evidence>
<dbReference type="OrthoDB" id="7009963at2"/>
<evidence type="ECO:0008006" key="3">
    <source>
        <dbReference type="Google" id="ProtNLM"/>
    </source>
</evidence>
<accession>A0A317CD18</accession>
<dbReference type="Proteomes" id="UP000245506">
    <property type="component" value="Unassembled WGS sequence"/>
</dbReference>
<name>A0A317CD18_9GAMM</name>
<organism evidence="1 2">
    <name type="scientific">Leucothrix arctica</name>
    <dbReference type="NCBI Taxonomy" id="1481894"/>
    <lineage>
        <taxon>Bacteria</taxon>
        <taxon>Pseudomonadati</taxon>
        <taxon>Pseudomonadota</taxon>
        <taxon>Gammaproteobacteria</taxon>
        <taxon>Thiotrichales</taxon>
        <taxon>Thiotrichaceae</taxon>
        <taxon>Leucothrix</taxon>
    </lineage>
</organism>
<gene>
    <name evidence="1" type="ORF">DKT75_11525</name>
</gene>
<dbReference type="Gene3D" id="3.30.70.2330">
    <property type="match status" value="1"/>
</dbReference>
<dbReference type="EMBL" id="QGKL01000031">
    <property type="protein sequence ID" value="PWQ96001.1"/>
    <property type="molecule type" value="Genomic_DNA"/>
</dbReference>
<protein>
    <recommendedName>
        <fullName evidence="3">HIRAN domain-containing protein</fullName>
    </recommendedName>
</protein>
<keyword evidence="2" id="KW-1185">Reference proteome</keyword>
<dbReference type="AlphaFoldDB" id="A0A317CD18"/>
<reference evidence="1 2" key="1">
    <citation type="submission" date="2018-05" db="EMBL/GenBank/DDBJ databases">
        <title>Leucothrix arctica sp. nov., isolated from Arctic seawater.</title>
        <authorList>
            <person name="Choi A."/>
            <person name="Baek K."/>
        </authorList>
    </citation>
    <scope>NUCLEOTIDE SEQUENCE [LARGE SCALE GENOMIC DNA]</scope>
    <source>
        <strain evidence="1 2">IMCC9719</strain>
    </source>
</reference>